<proteinExistence type="predicted"/>
<evidence type="ECO:0000313" key="1">
    <source>
        <dbReference type="EMBL" id="KZV78375.1"/>
    </source>
</evidence>
<dbReference type="InParanoid" id="A0A166MTC4"/>
<name>A0A166MTC4_EXIGL</name>
<evidence type="ECO:0000313" key="2">
    <source>
        <dbReference type="Proteomes" id="UP000077266"/>
    </source>
</evidence>
<dbReference type="AlphaFoldDB" id="A0A166MTC4"/>
<dbReference type="CDD" id="cd21037">
    <property type="entry name" value="MLKL_NTD"/>
    <property type="match status" value="1"/>
</dbReference>
<keyword evidence="2" id="KW-1185">Reference proteome</keyword>
<dbReference type="EMBL" id="KV426927">
    <property type="protein sequence ID" value="KZV78375.1"/>
    <property type="molecule type" value="Genomic_DNA"/>
</dbReference>
<organism evidence="1 2">
    <name type="scientific">Exidia glandulosa HHB12029</name>
    <dbReference type="NCBI Taxonomy" id="1314781"/>
    <lineage>
        <taxon>Eukaryota</taxon>
        <taxon>Fungi</taxon>
        <taxon>Dikarya</taxon>
        <taxon>Basidiomycota</taxon>
        <taxon>Agaricomycotina</taxon>
        <taxon>Agaricomycetes</taxon>
        <taxon>Auriculariales</taxon>
        <taxon>Exidiaceae</taxon>
        <taxon>Exidia</taxon>
    </lineage>
</organism>
<sequence length="680" mass="74613">MSTVALAATDRGGTADTTSRAAPALSGALTTLRVTQQAVQGVPIAREIIGAAAQILEFAERIDKNNEKLRTLADRASVLARDVQEVVTTRGGVEPEGAIAQRLEVLTKSFEKVKNFMSQEINAPKSARRLLRRLFVHPTTVELLSQDLETAVQSFLLAAALDTRLYVEARSPHDGQLLDCHVRKLDAIMTQETEHGTIVYAKARVDGVHELMVVKYHTNSSASARPDSGSDMLASISSLTTSHPNIAQLYGRSARTAATQFTVLRSGMTDYIAYVFGSHLSSGVHCAVDYFTCGYADEAQRYSFTLLWYRPAAVSASAHLEEMGLIWYPESRDALVVDDYGQPTVGTFDDLASLDRSPRHEGVLALLSTFNAVRRLMIPGPEHFTELSQVDRCDRGTLKACVEAAIRSRASKLEAIWNVLLSNELSIEVWKEILPTVDLGNISAARSWSKYTRLHGVGMVQEGSTEMQATIECVYIRKLVWRGGREVSNGLQLSLLYGTETFVHKDFLVNLSDDLAARVLSILGDAPTECAEVTCSDLSGALATNLNDHAQLSYDLLDQNFDFSEFKLSESEPPISPRTGSIASISVIALQYYKAVGVADKAHFGSNFAAHQKFHCRRVTISECGTSQSVSTLIVLRRPQQPPTNRKDINPAHRQARCAECLARRAASFDLNCFRTLVIV</sequence>
<dbReference type="InterPro" id="IPR059179">
    <property type="entry name" value="MLKL-like_MCAfunc"/>
</dbReference>
<accession>A0A166MTC4</accession>
<gene>
    <name evidence="1" type="ORF">EXIGLDRAFT_787527</name>
</gene>
<protein>
    <submittedName>
        <fullName evidence="1">Uncharacterized protein</fullName>
    </submittedName>
</protein>
<dbReference type="Proteomes" id="UP000077266">
    <property type="component" value="Unassembled WGS sequence"/>
</dbReference>
<reference evidence="1 2" key="1">
    <citation type="journal article" date="2016" name="Mol. Biol. Evol.">
        <title>Comparative Genomics of Early-Diverging Mushroom-Forming Fungi Provides Insights into the Origins of Lignocellulose Decay Capabilities.</title>
        <authorList>
            <person name="Nagy L.G."/>
            <person name="Riley R."/>
            <person name="Tritt A."/>
            <person name="Adam C."/>
            <person name="Daum C."/>
            <person name="Floudas D."/>
            <person name="Sun H."/>
            <person name="Yadav J.S."/>
            <person name="Pangilinan J."/>
            <person name="Larsson K.H."/>
            <person name="Matsuura K."/>
            <person name="Barry K."/>
            <person name="Labutti K."/>
            <person name="Kuo R."/>
            <person name="Ohm R.A."/>
            <person name="Bhattacharya S.S."/>
            <person name="Shirouzu T."/>
            <person name="Yoshinaga Y."/>
            <person name="Martin F.M."/>
            <person name="Grigoriev I.V."/>
            <person name="Hibbett D.S."/>
        </authorList>
    </citation>
    <scope>NUCLEOTIDE SEQUENCE [LARGE SCALE GENOMIC DNA]</scope>
    <source>
        <strain evidence="1 2">HHB12029</strain>
    </source>
</reference>